<keyword evidence="2" id="KW-0812">Transmembrane</keyword>
<evidence type="ECO:0000256" key="2">
    <source>
        <dbReference type="SAM" id="Phobius"/>
    </source>
</evidence>
<accession>A0A4U8VY52</accession>
<feature type="region of interest" description="Disordered" evidence="1">
    <location>
        <begin position="158"/>
        <end position="177"/>
    </location>
</feature>
<keyword evidence="2" id="KW-0472">Membrane</keyword>
<evidence type="ECO:0000256" key="1">
    <source>
        <dbReference type="SAM" id="MobiDB-lite"/>
    </source>
</evidence>
<feature type="transmembrane region" description="Helical" evidence="2">
    <location>
        <begin position="41"/>
        <end position="60"/>
    </location>
</feature>
<proteinExistence type="predicted"/>
<protein>
    <submittedName>
        <fullName evidence="3">Predicted hydrolase of the alpha/beta superfamily</fullName>
    </submittedName>
</protein>
<dbReference type="InterPro" id="IPR000801">
    <property type="entry name" value="Esterase-like"/>
</dbReference>
<feature type="transmembrane region" description="Helical" evidence="2">
    <location>
        <begin position="6"/>
        <end position="29"/>
    </location>
</feature>
<dbReference type="Pfam" id="PF00756">
    <property type="entry name" value="Esterase"/>
    <property type="match status" value="1"/>
</dbReference>
<dbReference type="Proteomes" id="UP000290439">
    <property type="component" value="Chromosome"/>
</dbReference>
<organism evidence="3 4">
    <name type="scientific">Nocardia cyriacigeorgica</name>
    <dbReference type="NCBI Taxonomy" id="135487"/>
    <lineage>
        <taxon>Bacteria</taxon>
        <taxon>Bacillati</taxon>
        <taxon>Actinomycetota</taxon>
        <taxon>Actinomycetes</taxon>
        <taxon>Mycobacteriales</taxon>
        <taxon>Nocardiaceae</taxon>
        <taxon>Nocardia</taxon>
    </lineage>
</organism>
<reference evidence="3 4" key="1">
    <citation type="submission" date="2019-02" db="EMBL/GenBank/DDBJ databases">
        <authorList>
            <consortium name="Pathogen Informatics"/>
        </authorList>
    </citation>
    <scope>NUCLEOTIDE SEQUENCE [LARGE SCALE GENOMIC DNA]</scope>
    <source>
        <strain evidence="3 4">3012STDY6756504</strain>
    </source>
</reference>
<evidence type="ECO:0000313" key="4">
    <source>
        <dbReference type="Proteomes" id="UP000290439"/>
    </source>
</evidence>
<dbReference type="InterPro" id="IPR029058">
    <property type="entry name" value="AB_hydrolase_fold"/>
</dbReference>
<dbReference type="Gene3D" id="3.40.50.1820">
    <property type="entry name" value="alpha/beta hydrolase"/>
    <property type="match status" value="1"/>
</dbReference>
<dbReference type="SUPFAM" id="SSF53474">
    <property type="entry name" value="alpha/beta-Hydrolases"/>
    <property type="match status" value="1"/>
</dbReference>
<dbReference type="RefSeq" id="WP_130917096.1">
    <property type="nucleotide sequence ID" value="NZ_LR215973.1"/>
</dbReference>
<gene>
    <name evidence="3" type="ORF">NCTC10797_02279</name>
</gene>
<dbReference type="PANTHER" id="PTHR48098:SF1">
    <property type="entry name" value="DIACYLGLYCEROL ACYLTRANSFERASE_MYCOLYLTRANSFERASE AG85A"/>
    <property type="match status" value="1"/>
</dbReference>
<feature type="transmembrane region" description="Helical" evidence="2">
    <location>
        <begin position="72"/>
        <end position="93"/>
    </location>
</feature>
<keyword evidence="2" id="KW-1133">Transmembrane helix</keyword>
<dbReference type="PANTHER" id="PTHR48098">
    <property type="entry name" value="ENTEROCHELIN ESTERASE-RELATED"/>
    <property type="match status" value="1"/>
</dbReference>
<name>A0A4U8VY52_9NOCA</name>
<dbReference type="EMBL" id="LR215973">
    <property type="protein sequence ID" value="VFA98511.1"/>
    <property type="molecule type" value="Genomic_DNA"/>
</dbReference>
<keyword evidence="3" id="KW-0378">Hydrolase</keyword>
<sequence length="432" mass="45011">MSVVSTWSLLSGPLPVALTLAAVAGLAWLLTGRRAPASRTVAVCAIAAVAITAGGAYLVRSVLRLIPDALGMSVYACVGLGVFALLLAGAHVVRRPGSARMAAVAVTATVVLTACANQINQAYDAYPTLGAALGTQQLNEVPFGEIAAPQRLRPDVEPVEQGWVPPPGLPTEGRLTRTPIPGAVSGFQARRAEIYLPPAYFADPRPQLPVLVLLAGQPGSPRDWATSGGLPATMDAFARAHQGLAPIVVVADGTGSTWNDPLCADGPHAEVATYLATDVPNWIRAHLSVDPDPQAWAIGGLSYGGTCALQLAAGYPQVYPTFLAMSAEADLNLADREHTLGVFDGDTAAYARANPHDLLAGRRYPGSAGIFVVGSDDTETLPGSRRAYQDARDAGMAVGYLELPGGHDWRVWSTGLARELPWLAQRVGLIAG</sequence>
<dbReference type="InterPro" id="IPR050583">
    <property type="entry name" value="Mycobacterial_A85_antigen"/>
</dbReference>
<evidence type="ECO:0000313" key="3">
    <source>
        <dbReference type="EMBL" id="VFA98511.1"/>
    </source>
</evidence>
<dbReference type="GO" id="GO:0016787">
    <property type="term" value="F:hydrolase activity"/>
    <property type="evidence" value="ECO:0007669"/>
    <property type="project" value="UniProtKB-KW"/>
</dbReference>
<dbReference type="AlphaFoldDB" id="A0A4U8VY52"/>
<dbReference type="GO" id="GO:0016747">
    <property type="term" value="F:acyltransferase activity, transferring groups other than amino-acyl groups"/>
    <property type="evidence" value="ECO:0007669"/>
    <property type="project" value="TreeGrafter"/>
</dbReference>